<evidence type="ECO:0000256" key="4">
    <source>
        <dbReference type="PROSITE-ProRule" id="PRU00335"/>
    </source>
</evidence>
<dbReference type="Gene3D" id="1.10.357.10">
    <property type="entry name" value="Tetracycline Repressor, domain 2"/>
    <property type="match status" value="1"/>
</dbReference>
<feature type="DNA-binding region" description="H-T-H motif" evidence="4">
    <location>
        <begin position="34"/>
        <end position="53"/>
    </location>
</feature>
<dbReference type="SUPFAM" id="SSF46689">
    <property type="entry name" value="Homeodomain-like"/>
    <property type="match status" value="1"/>
</dbReference>
<dbReference type="Proteomes" id="UP000051658">
    <property type="component" value="Unassembled WGS sequence"/>
</dbReference>
<dbReference type="PANTHER" id="PTHR47506:SF3">
    <property type="entry name" value="HTH-TYPE TRANSCRIPTIONAL REGULATOR LMRA"/>
    <property type="match status" value="1"/>
</dbReference>
<proteinExistence type="predicted"/>
<evidence type="ECO:0000256" key="1">
    <source>
        <dbReference type="ARBA" id="ARBA00023015"/>
    </source>
</evidence>
<dbReference type="Pfam" id="PF00440">
    <property type="entry name" value="TetR_N"/>
    <property type="match status" value="1"/>
</dbReference>
<protein>
    <recommendedName>
        <fullName evidence="5">HTH tetR-type domain-containing protein</fullName>
    </recommendedName>
</protein>
<evidence type="ECO:0000259" key="5">
    <source>
        <dbReference type="PROSITE" id="PS50977"/>
    </source>
</evidence>
<feature type="domain" description="HTH tetR-type" evidence="5">
    <location>
        <begin position="11"/>
        <end position="71"/>
    </location>
</feature>
<dbReference type="GO" id="GO:0003677">
    <property type="term" value="F:DNA binding"/>
    <property type="evidence" value="ECO:0007669"/>
    <property type="project" value="UniProtKB-UniRule"/>
</dbReference>
<dbReference type="EMBL" id="JQBS01000035">
    <property type="protein sequence ID" value="KRN54810.1"/>
    <property type="molecule type" value="Genomic_DNA"/>
</dbReference>
<evidence type="ECO:0000256" key="2">
    <source>
        <dbReference type="ARBA" id="ARBA00023125"/>
    </source>
</evidence>
<keyword evidence="7" id="KW-1185">Reference proteome</keyword>
<keyword evidence="2 4" id="KW-0238">DNA-binding</keyword>
<dbReference type="RefSeq" id="WP_034568712.1">
    <property type="nucleotide sequence ID" value="NZ_JQBS01000035.1"/>
</dbReference>
<comment type="caution">
    <text evidence="6">The sequence shown here is derived from an EMBL/GenBank/DDBJ whole genome shotgun (WGS) entry which is preliminary data.</text>
</comment>
<evidence type="ECO:0000256" key="3">
    <source>
        <dbReference type="ARBA" id="ARBA00023163"/>
    </source>
</evidence>
<dbReference type="PATRIC" id="fig|1449336.4.peg.2436"/>
<dbReference type="InterPro" id="IPR001647">
    <property type="entry name" value="HTH_TetR"/>
</dbReference>
<dbReference type="AlphaFoldDB" id="A0A0R2HYG6"/>
<evidence type="ECO:0000313" key="6">
    <source>
        <dbReference type="EMBL" id="KRN54810.1"/>
    </source>
</evidence>
<dbReference type="InterPro" id="IPR009057">
    <property type="entry name" value="Homeodomain-like_sf"/>
</dbReference>
<dbReference type="PANTHER" id="PTHR47506">
    <property type="entry name" value="TRANSCRIPTIONAL REGULATORY PROTEIN"/>
    <property type="match status" value="1"/>
</dbReference>
<keyword evidence="1" id="KW-0805">Transcription regulation</keyword>
<reference evidence="6 7" key="1">
    <citation type="journal article" date="2015" name="Genome Announc.">
        <title>Expanding the biotechnology potential of lactobacilli through comparative genomics of 213 strains and associated genera.</title>
        <authorList>
            <person name="Sun Z."/>
            <person name="Harris H.M."/>
            <person name="McCann A."/>
            <person name="Guo C."/>
            <person name="Argimon S."/>
            <person name="Zhang W."/>
            <person name="Yang X."/>
            <person name="Jeffery I.B."/>
            <person name="Cooney J.C."/>
            <person name="Kagawa T.F."/>
            <person name="Liu W."/>
            <person name="Song Y."/>
            <person name="Salvetti E."/>
            <person name="Wrobel A."/>
            <person name="Rasinkangas P."/>
            <person name="Parkhill J."/>
            <person name="Rea M.C."/>
            <person name="O'Sullivan O."/>
            <person name="Ritari J."/>
            <person name="Douillard F.P."/>
            <person name="Paul Ross R."/>
            <person name="Yang R."/>
            <person name="Briner A.E."/>
            <person name="Felis G.E."/>
            <person name="de Vos W.M."/>
            <person name="Barrangou R."/>
            <person name="Klaenhammer T.R."/>
            <person name="Caufield P.W."/>
            <person name="Cui Y."/>
            <person name="Zhang H."/>
            <person name="O'Toole P.W."/>
        </authorList>
    </citation>
    <scope>NUCLEOTIDE SEQUENCE [LARGE SCALE GENOMIC DNA]</scope>
    <source>
        <strain evidence="6 7">DSM 20623</strain>
    </source>
</reference>
<sequence length="197" mass="23263">MVRGFSEEDKFQIKEKLKRACEQSWKTNGYKRTSIPYLTKTVGISTGAFYLMYETKEQLFIEVLGKVQENLLRTWADFIQEEESSFVGFKKGMKWLFKEYRQYPALYNFNNSEYDLFFAKLPQEQVTQLKEKSLDIFSEVIHTSNLHLLLPEKEAIDIIHTILFLATIDRDTLTATEKSFEFLLDHSLPGIFKEENR</sequence>
<evidence type="ECO:0000313" key="7">
    <source>
        <dbReference type="Proteomes" id="UP000051658"/>
    </source>
</evidence>
<keyword evidence="3" id="KW-0804">Transcription</keyword>
<gene>
    <name evidence="6" type="ORF">IV74_GL002398</name>
</gene>
<name>A0A0R2HYG6_CARDV</name>
<dbReference type="eggNOG" id="COG1309">
    <property type="taxonomic scope" value="Bacteria"/>
</dbReference>
<dbReference type="GeneID" id="89589387"/>
<accession>A0A0R2HYG6</accession>
<organism evidence="6 7">
    <name type="scientific">Carnobacterium divergens DSM 20623</name>
    <dbReference type="NCBI Taxonomy" id="1449336"/>
    <lineage>
        <taxon>Bacteria</taxon>
        <taxon>Bacillati</taxon>
        <taxon>Bacillota</taxon>
        <taxon>Bacilli</taxon>
        <taxon>Lactobacillales</taxon>
        <taxon>Carnobacteriaceae</taxon>
        <taxon>Carnobacterium</taxon>
    </lineage>
</organism>
<dbReference type="PROSITE" id="PS50977">
    <property type="entry name" value="HTH_TETR_2"/>
    <property type="match status" value="1"/>
</dbReference>